<evidence type="ECO:0000313" key="6">
    <source>
        <dbReference type="Proteomes" id="UP000313849"/>
    </source>
</evidence>
<evidence type="ECO:0000256" key="3">
    <source>
        <dbReference type="SAM" id="MobiDB-lite"/>
    </source>
</evidence>
<sequence>MTDERHGRHRQSAEGEPESDVAPDGEPTRAAASPAASAASAGVPDGEPAEATSLAEASSPSSTAPDGEPATASTSPSARPPWGARSHLLVAVLCAALGFALVVQVRQTHSDSLALLRQDDLVRLLDEITERNDQLEQEQAQLVLDRNDLESGVSAAEVAARNAEVQAILAGTVPVQGPGVEITVRVDEGTRVPASSWVNLIEELRNAGAEAIEIDDVRVGASTWVGDTDEGTVVDGQLIDSPVLVRAIGDPQTLEVALEIPGGALPTLRSNDARTDVRREDELEILSVRTLRDPQVATPAPDPSPSSG</sequence>
<dbReference type="OrthoDB" id="3211287at2"/>
<keyword evidence="6" id="KW-1185">Reference proteome</keyword>
<feature type="region of interest" description="Disordered" evidence="3">
    <location>
        <begin position="1"/>
        <end position="80"/>
    </location>
</feature>
<reference evidence="5 6" key="1">
    <citation type="submission" date="2019-06" db="EMBL/GenBank/DDBJ databases">
        <title>Draft genome sequence of Miniimonas arenae KCTC 19750T isolated from sea sand.</title>
        <authorList>
            <person name="Park S.-J."/>
        </authorList>
    </citation>
    <scope>NUCLEOTIDE SEQUENCE [LARGE SCALE GENOMIC DNA]</scope>
    <source>
        <strain evidence="5 6">KCTC 19750</strain>
    </source>
</reference>
<name>A0A5C5BB31_9MICO</name>
<evidence type="ECO:0000256" key="1">
    <source>
        <dbReference type="ARBA" id="ARBA00009108"/>
    </source>
</evidence>
<dbReference type="GO" id="GO:0005886">
    <property type="term" value="C:plasma membrane"/>
    <property type="evidence" value="ECO:0007669"/>
    <property type="project" value="TreeGrafter"/>
</dbReference>
<dbReference type="EMBL" id="VENP01000023">
    <property type="protein sequence ID" value="TNU74710.1"/>
    <property type="molecule type" value="Genomic_DNA"/>
</dbReference>
<protein>
    <submittedName>
        <fullName evidence="5">DUF881 domain-containing protein</fullName>
    </submittedName>
</protein>
<dbReference type="AlphaFoldDB" id="A0A5C5BB31"/>
<organism evidence="5 6">
    <name type="scientific">Miniimonas arenae</name>
    <dbReference type="NCBI Taxonomy" id="676201"/>
    <lineage>
        <taxon>Bacteria</taxon>
        <taxon>Bacillati</taxon>
        <taxon>Actinomycetota</taxon>
        <taxon>Actinomycetes</taxon>
        <taxon>Micrococcales</taxon>
        <taxon>Beutenbergiaceae</taxon>
        <taxon>Miniimonas</taxon>
    </lineage>
</organism>
<accession>A0A5C5BB31</accession>
<proteinExistence type="inferred from homology"/>
<comment type="similarity">
    <text evidence="1">Belongs to the UPF0749 family.</text>
</comment>
<evidence type="ECO:0000256" key="2">
    <source>
        <dbReference type="SAM" id="Coils"/>
    </source>
</evidence>
<dbReference type="Pfam" id="PF05949">
    <property type="entry name" value="DUF881"/>
    <property type="match status" value="1"/>
</dbReference>
<dbReference type="InterPro" id="IPR010273">
    <property type="entry name" value="DUF881"/>
</dbReference>
<dbReference type="Proteomes" id="UP000313849">
    <property type="component" value="Unassembled WGS sequence"/>
</dbReference>
<comment type="caution">
    <text evidence="5">The sequence shown here is derived from an EMBL/GenBank/DDBJ whole genome shotgun (WGS) entry which is preliminary data.</text>
</comment>
<evidence type="ECO:0000256" key="4">
    <source>
        <dbReference type="SAM" id="Phobius"/>
    </source>
</evidence>
<dbReference type="PANTHER" id="PTHR37313:SF2">
    <property type="entry name" value="UPF0749 PROTEIN YLXX"/>
    <property type="match status" value="1"/>
</dbReference>
<evidence type="ECO:0000313" key="5">
    <source>
        <dbReference type="EMBL" id="TNU74710.1"/>
    </source>
</evidence>
<keyword evidence="4" id="KW-0812">Transmembrane</keyword>
<feature type="compositionally biased region" description="Polar residues" evidence="3">
    <location>
        <begin position="55"/>
        <end position="64"/>
    </location>
</feature>
<feature type="coiled-coil region" evidence="2">
    <location>
        <begin position="118"/>
        <end position="152"/>
    </location>
</feature>
<feature type="transmembrane region" description="Helical" evidence="4">
    <location>
        <begin position="88"/>
        <end position="105"/>
    </location>
</feature>
<keyword evidence="2" id="KW-0175">Coiled coil</keyword>
<dbReference type="PANTHER" id="PTHR37313">
    <property type="entry name" value="UPF0749 PROTEIN RV1825"/>
    <property type="match status" value="1"/>
</dbReference>
<gene>
    <name evidence="5" type="ORF">FH969_07725</name>
</gene>
<keyword evidence="4" id="KW-1133">Transmembrane helix</keyword>
<feature type="compositionally biased region" description="Low complexity" evidence="3">
    <location>
        <begin position="30"/>
        <end position="41"/>
    </location>
</feature>
<dbReference type="Gene3D" id="3.30.70.1880">
    <property type="entry name" value="Protein of unknown function DUF881"/>
    <property type="match status" value="1"/>
</dbReference>
<keyword evidence="4" id="KW-0472">Membrane</keyword>
<dbReference type="RefSeq" id="WP_139986767.1">
    <property type="nucleotide sequence ID" value="NZ_VENP01000023.1"/>
</dbReference>